<dbReference type="Gene3D" id="1.10.150.240">
    <property type="entry name" value="Putative phosphatase, domain 2"/>
    <property type="match status" value="1"/>
</dbReference>
<evidence type="ECO:0000313" key="2">
    <source>
        <dbReference type="Proteomes" id="UP000242712"/>
    </source>
</evidence>
<accession>A0A2K4FGA8</accession>
<dbReference type="InterPro" id="IPR006439">
    <property type="entry name" value="HAD-SF_hydro_IA"/>
</dbReference>
<gene>
    <name evidence="1" type="ORF">CD039_00350</name>
</gene>
<dbReference type="GO" id="GO:0008967">
    <property type="term" value="F:phosphoglycolate phosphatase activity"/>
    <property type="evidence" value="ECO:0007669"/>
    <property type="project" value="TreeGrafter"/>
</dbReference>
<dbReference type="Gene3D" id="3.40.50.1000">
    <property type="entry name" value="HAD superfamily/HAD-like"/>
    <property type="match status" value="1"/>
</dbReference>
<dbReference type="GeneID" id="98296795"/>
<dbReference type="AlphaFoldDB" id="A0A2K4FGA8"/>
<keyword evidence="1" id="KW-0378">Hydrolase</keyword>
<dbReference type="PANTHER" id="PTHR43434:SF1">
    <property type="entry name" value="PHOSPHOGLYCOLATE PHOSPHATASE"/>
    <property type="match status" value="1"/>
</dbReference>
<dbReference type="SFLD" id="SFLDG01129">
    <property type="entry name" value="C1.5:_HAD__Beta-PGM__Phosphata"/>
    <property type="match status" value="1"/>
</dbReference>
<keyword evidence="2" id="KW-1185">Reference proteome</keyword>
<dbReference type="SUPFAM" id="SSF56784">
    <property type="entry name" value="HAD-like"/>
    <property type="match status" value="1"/>
</dbReference>
<dbReference type="InterPro" id="IPR036412">
    <property type="entry name" value="HAD-like_sf"/>
</dbReference>
<comment type="caution">
    <text evidence="1">The sequence shown here is derived from an EMBL/GenBank/DDBJ whole genome shotgun (WGS) entry which is preliminary data.</text>
</comment>
<dbReference type="InterPro" id="IPR041492">
    <property type="entry name" value="HAD_2"/>
</dbReference>
<sequence length="231" mass="26177">MQWILFDKDGTLIYFDQSWTRIGIQLVDDFIERYRASIADVEQAYKDLGVVDRDILPGSVMASGSLEEMIAHFNQIANRDVSDWVKEHSQTLIDQREPDNEWVDGVYEMLETLRQRGYKLAIVTSDTRKGTEQFLEATDSEHLFDVIISTEAHAVEKPNPEVLKPLFEQHEVQPEEIMMVGDTPNDIQTAINAQLGYSVAVLTGVGEKESFTQADRIVDDATAVLDILNDI</sequence>
<dbReference type="InterPro" id="IPR023214">
    <property type="entry name" value="HAD_sf"/>
</dbReference>
<dbReference type="SFLD" id="SFLDS00003">
    <property type="entry name" value="Haloacid_Dehalogenase"/>
    <property type="match status" value="1"/>
</dbReference>
<dbReference type="OrthoDB" id="9792518at2"/>
<dbReference type="NCBIfam" id="TIGR01549">
    <property type="entry name" value="HAD-SF-IA-v1"/>
    <property type="match status" value="1"/>
</dbReference>
<dbReference type="EMBL" id="PPPX01000001">
    <property type="protein sequence ID" value="POA10337.1"/>
    <property type="molecule type" value="Genomic_DNA"/>
</dbReference>
<dbReference type="Proteomes" id="UP000242712">
    <property type="component" value="Unassembled WGS sequence"/>
</dbReference>
<dbReference type="RefSeq" id="WP_103371570.1">
    <property type="nucleotide sequence ID" value="NZ_CBCRVO010000001.1"/>
</dbReference>
<dbReference type="NCBIfam" id="TIGR01509">
    <property type="entry name" value="HAD-SF-IA-v3"/>
    <property type="match status" value="1"/>
</dbReference>
<dbReference type="GO" id="GO:0006281">
    <property type="term" value="P:DNA repair"/>
    <property type="evidence" value="ECO:0007669"/>
    <property type="project" value="TreeGrafter"/>
</dbReference>
<evidence type="ECO:0000313" key="1">
    <source>
        <dbReference type="EMBL" id="POA10337.1"/>
    </source>
</evidence>
<organism evidence="1 2">
    <name type="scientific">Staphylococcus argensis</name>
    <dbReference type="NCBI Taxonomy" id="1607738"/>
    <lineage>
        <taxon>Bacteria</taxon>
        <taxon>Bacillati</taxon>
        <taxon>Bacillota</taxon>
        <taxon>Bacilli</taxon>
        <taxon>Bacillales</taxon>
        <taxon>Staphylococcaceae</taxon>
        <taxon>Staphylococcus</taxon>
    </lineage>
</organism>
<dbReference type="PANTHER" id="PTHR43434">
    <property type="entry name" value="PHOSPHOGLYCOLATE PHOSPHATASE"/>
    <property type="match status" value="1"/>
</dbReference>
<dbReference type="Pfam" id="PF13419">
    <property type="entry name" value="HAD_2"/>
    <property type="match status" value="1"/>
</dbReference>
<dbReference type="InterPro" id="IPR023198">
    <property type="entry name" value="PGP-like_dom2"/>
</dbReference>
<dbReference type="InterPro" id="IPR050155">
    <property type="entry name" value="HAD-like_hydrolase_sf"/>
</dbReference>
<reference evidence="1 2" key="1">
    <citation type="submission" date="2017-08" db="EMBL/GenBank/DDBJ databases">
        <title>Draft genome sequences of 64 type strains of genus Staph aureus.</title>
        <authorList>
            <person name="Cole K."/>
            <person name="Golubchik T."/>
            <person name="Russell J."/>
            <person name="Foster D."/>
            <person name="Llewelyn M."/>
            <person name="Wilson D."/>
            <person name="Crook D."/>
            <person name="Paul J."/>
        </authorList>
    </citation>
    <scope>NUCLEOTIDE SEQUENCE [LARGE SCALE GENOMIC DNA]</scope>
    <source>
        <strain evidence="1 2">DSM 29875</strain>
    </source>
</reference>
<protein>
    <submittedName>
        <fullName evidence="1">HAD family hydrolase</fullName>
    </submittedName>
</protein>
<dbReference type="GO" id="GO:0005829">
    <property type="term" value="C:cytosol"/>
    <property type="evidence" value="ECO:0007669"/>
    <property type="project" value="TreeGrafter"/>
</dbReference>
<name>A0A2K4FGA8_9STAP</name>
<proteinExistence type="predicted"/>